<feature type="domain" description="DUF4190" evidence="3">
    <location>
        <begin position="81"/>
        <end position="147"/>
    </location>
</feature>
<dbReference type="Pfam" id="PF13828">
    <property type="entry name" value="DUF4190"/>
    <property type="match status" value="1"/>
</dbReference>
<keyword evidence="2" id="KW-1133">Transmembrane helix</keyword>
<feature type="transmembrane region" description="Helical" evidence="2">
    <location>
        <begin position="131"/>
        <end position="164"/>
    </location>
</feature>
<keyword evidence="5" id="KW-1185">Reference proteome</keyword>
<feature type="compositionally biased region" description="Pro residues" evidence="1">
    <location>
        <begin position="1"/>
        <end position="24"/>
    </location>
</feature>
<feature type="region of interest" description="Disordered" evidence="1">
    <location>
        <begin position="1"/>
        <end position="34"/>
    </location>
</feature>
<sequence length="170" mass="17387">MSDNTTPPPAGGTPYTPPPAPPVQPTQAYPGAAPVYGAPAAPGYGQPQPPVQPGYGAPHQPYGYAQNPYPVYPAPRPTSGLAITSLVCGIVSLLFSWLFLPALASIAAVITGHMALKKTKNDPTVGGRGMAFAGLILGYVVLGIGVLTIAISLISLLAFGAFTLPFLYNS</sequence>
<protein>
    <submittedName>
        <fullName evidence="4">DUF4190 domain-containing protein</fullName>
    </submittedName>
</protein>
<proteinExistence type="predicted"/>
<evidence type="ECO:0000313" key="5">
    <source>
        <dbReference type="Proteomes" id="UP000831963"/>
    </source>
</evidence>
<accession>A0ABY4ISQ9</accession>
<keyword evidence="2" id="KW-0472">Membrane</keyword>
<keyword evidence="2" id="KW-0812">Transmembrane</keyword>
<evidence type="ECO:0000313" key="4">
    <source>
        <dbReference type="EMBL" id="UPL15826.1"/>
    </source>
</evidence>
<organism evidence="4 5">
    <name type="scientific">Microbacterium galbinum</name>
    <dbReference type="NCBI Taxonomy" id="2851646"/>
    <lineage>
        <taxon>Bacteria</taxon>
        <taxon>Bacillati</taxon>
        <taxon>Actinomycetota</taxon>
        <taxon>Actinomycetes</taxon>
        <taxon>Micrococcales</taxon>
        <taxon>Microbacteriaceae</taxon>
        <taxon>Microbacterium</taxon>
    </lineage>
</organism>
<evidence type="ECO:0000256" key="2">
    <source>
        <dbReference type="SAM" id="Phobius"/>
    </source>
</evidence>
<evidence type="ECO:0000256" key="1">
    <source>
        <dbReference type="SAM" id="MobiDB-lite"/>
    </source>
</evidence>
<evidence type="ECO:0000259" key="3">
    <source>
        <dbReference type="Pfam" id="PF13828"/>
    </source>
</evidence>
<dbReference type="EMBL" id="CP078077">
    <property type="protein sequence ID" value="UPL15826.1"/>
    <property type="molecule type" value="Genomic_DNA"/>
</dbReference>
<dbReference type="RefSeq" id="WP_247622273.1">
    <property type="nucleotide sequence ID" value="NZ_CP078077.1"/>
</dbReference>
<gene>
    <name evidence="4" type="ORF">KV396_15690</name>
</gene>
<name>A0ABY4ISQ9_9MICO</name>
<reference evidence="4 5" key="1">
    <citation type="submission" date="2021-06" db="EMBL/GenBank/DDBJ databases">
        <title>Genome-based taxonomic framework of Microbacterium strains isolated from marine environment, the description of four new species and reclassification of four preexisting species.</title>
        <authorList>
            <person name="Lee S.D."/>
            <person name="Kim S.-M."/>
            <person name="Byeon Y.-S."/>
            <person name="Yang H.L."/>
            <person name="Kim I.S."/>
        </authorList>
    </citation>
    <scope>NUCLEOTIDE SEQUENCE [LARGE SCALE GENOMIC DNA]</scope>
    <source>
        <strain evidence="4 5">SSW1-36</strain>
    </source>
</reference>
<feature type="transmembrane region" description="Helical" evidence="2">
    <location>
        <begin position="81"/>
        <end position="110"/>
    </location>
</feature>
<feature type="compositionally biased region" description="Low complexity" evidence="1">
    <location>
        <begin position="25"/>
        <end position="34"/>
    </location>
</feature>
<dbReference type="Proteomes" id="UP000831963">
    <property type="component" value="Chromosome"/>
</dbReference>
<dbReference type="InterPro" id="IPR025241">
    <property type="entry name" value="DUF4190"/>
</dbReference>